<dbReference type="RefSeq" id="WP_285392864.1">
    <property type="nucleotide sequence ID" value="NZ_JASSVS010000012.1"/>
</dbReference>
<feature type="signal peptide" evidence="4">
    <location>
        <begin position="1"/>
        <end position="23"/>
    </location>
</feature>
<keyword evidence="3 4" id="KW-0732">Signal</keyword>
<dbReference type="Pfam" id="PF09084">
    <property type="entry name" value="NMT1"/>
    <property type="match status" value="1"/>
</dbReference>
<dbReference type="InterPro" id="IPR015168">
    <property type="entry name" value="SsuA/THI5"/>
</dbReference>
<evidence type="ECO:0000256" key="2">
    <source>
        <dbReference type="ARBA" id="ARBA00010742"/>
    </source>
</evidence>
<dbReference type="Gene3D" id="3.40.190.10">
    <property type="entry name" value="Periplasmic binding protein-like II"/>
    <property type="match status" value="2"/>
</dbReference>
<comment type="subcellular location">
    <subcellularLocation>
        <location evidence="1">Periplasm</location>
    </subcellularLocation>
</comment>
<gene>
    <name evidence="6" type="ORF">QPM17_18995</name>
</gene>
<sequence length="316" mass="34255">MNLKNVLVTAVLSSAMTFTQLHAAEKVDIGLSVPNFGPYAAVYVADELGYYADEGLEVQITAFRGGSAAQQALASDAMDIINYFPPGAAVAIERGVEQKVVAVGAARPDGWHMMVKAGSSIEKPEDLDGRRVGITGKNSTTDYYALWVADQYGIEIETVPVGGAGMIPALLSDQVDAISAFSPLTYRLMVSGDGRSLVDYAKDMPPTLPDVWVASQDMIDDRPEQVEGVLRAMYRATRYMQENRDYSIDFLREFTGEDDPEVLRLEYEVGIMNRATRANIEPEWLKASLGLAGDSGSGALSPDEVYTDQFADIGAE</sequence>
<proteinExistence type="inferred from homology"/>
<organism evidence="6 7">
    <name type="scientific">Marinobacter azerbaijanicus</name>
    <dbReference type="NCBI Taxonomy" id="3050455"/>
    <lineage>
        <taxon>Bacteria</taxon>
        <taxon>Pseudomonadati</taxon>
        <taxon>Pseudomonadota</taxon>
        <taxon>Gammaproteobacteria</taxon>
        <taxon>Pseudomonadales</taxon>
        <taxon>Marinobacteraceae</taxon>
        <taxon>Marinobacter</taxon>
    </lineage>
</organism>
<evidence type="ECO:0000256" key="4">
    <source>
        <dbReference type="SAM" id="SignalP"/>
    </source>
</evidence>
<evidence type="ECO:0000313" key="7">
    <source>
        <dbReference type="Proteomes" id="UP001227964"/>
    </source>
</evidence>
<dbReference type="PANTHER" id="PTHR30024:SF47">
    <property type="entry name" value="TAURINE-BINDING PERIPLASMIC PROTEIN"/>
    <property type="match status" value="1"/>
</dbReference>
<dbReference type="PANTHER" id="PTHR30024">
    <property type="entry name" value="ALIPHATIC SULFONATES-BINDING PROTEIN-RELATED"/>
    <property type="match status" value="1"/>
</dbReference>
<reference evidence="6 7" key="1">
    <citation type="submission" date="2023-06" db="EMBL/GenBank/DDBJ databases">
        <title>Marinobacter azerbaijanicus a moderately halophilic, isolated from Urmia Lake in Azerbaijan region of Iran.</title>
        <authorList>
            <person name="Sanchez-Porro C."/>
            <person name="Aghdam E.M."/>
            <person name="Saheb S.M."/>
            <person name="Tarhriz V."/>
            <person name="Kazemi E."/>
            <person name="Ammozegar M.A."/>
            <person name="Ventosa A."/>
            <person name="Hejazi M.S."/>
        </authorList>
    </citation>
    <scope>NUCLEOTIDE SEQUENCE [LARGE SCALE GENOMIC DNA]</scope>
    <source>
        <strain evidence="6 7">TBZ242</strain>
    </source>
</reference>
<evidence type="ECO:0000259" key="5">
    <source>
        <dbReference type="Pfam" id="PF09084"/>
    </source>
</evidence>
<keyword evidence="7" id="KW-1185">Reference proteome</keyword>
<dbReference type="Proteomes" id="UP001227964">
    <property type="component" value="Unassembled WGS sequence"/>
</dbReference>
<protein>
    <submittedName>
        <fullName evidence="6">ABC transporter substrate-binding protein</fullName>
    </submittedName>
</protein>
<dbReference type="SUPFAM" id="SSF53850">
    <property type="entry name" value="Periplasmic binding protein-like II"/>
    <property type="match status" value="1"/>
</dbReference>
<comment type="caution">
    <text evidence="6">The sequence shown here is derived from an EMBL/GenBank/DDBJ whole genome shotgun (WGS) entry which is preliminary data.</text>
</comment>
<dbReference type="EMBL" id="JASSVS010000012">
    <property type="protein sequence ID" value="MDL0433231.1"/>
    <property type="molecule type" value="Genomic_DNA"/>
</dbReference>
<evidence type="ECO:0000256" key="1">
    <source>
        <dbReference type="ARBA" id="ARBA00004418"/>
    </source>
</evidence>
<feature type="chain" id="PRO_5045604997" evidence="4">
    <location>
        <begin position="24"/>
        <end position="316"/>
    </location>
</feature>
<dbReference type="CDD" id="cd01008">
    <property type="entry name" value="PBP2_NrtA_SsuA_CpmA_like"/>
    <property type="match status" value="1"/>
</dbReference>
<evidence type="ECO:0000313" key="6">
    <source>
        <dbReference type="EMBL" id="MDL0433231.1"/>
    </source>
</evidence>
<evidence type="ECO:0000256" key="3">
    <source>
        <dbReference type="ARBA" id="ARBA00022729"/>
    </source>
</evidence>
<accession>A0ABT7IGC9</accession>
<feature type="domain" description="SsuA/THI5-like" evidence="5">
    <location>
        <begin position="40"/>
        <end position="243"/>
    </location>
</feature>
<comment type="similarity">
    <text evidence="2">Belongs to the bacterial solute-binding protein SsuA/TauA family.</text>
</comment>
<name>A0ABT7IGC9_9GAMM</name>